<evidence type="ECO:0000256" key="3">
    <source>
        <dbReference type="PIRSR" id="PIRSR601559-52"/>
    </source>
</evidence>
<dbReference type="InterPro" id="IPR032466">
    <property type="entry name" value="Metal_Hydrolase"/>
</dbReference>
<gene>
    <name evidence="5" type="ORF">FGL98_22150</name>
</gene>
<feature type="binding site" evidence="3">
    <location>
        <position position="229"/>
    </location>
    <ligand>
        <name>a divalent metal cation</name>
        <dbReference type="ChEBI" id="CHEBI:60240"/>
        <label>2</label>
    </ligand>
</feature>
<evidence type="ECO:0000256" key="2">
    <source>
        <dbReference type="ARBA" id="ARBA00022801"/>
    </source>
</evidence>
<feature type="binding site" evidence="3">
    <location>
        <position position="199"/>
    </location>
    <ligand>
        <name>a divalent metal cation</name>
        <dbReference type="ChEBI" id="CHEBI:60240"/>
        <label>2</label>
    </ligand>
</feature>
<keyword evidence="1 3" id="KW-0479">Metal-binding</keyword>
<protein>
    <submittedName>
        <fullName evidence="5">Phosphotriesterase</fullName>
    </submittedName>
</protein>
<reference evidence="5 6" key="1">
    <citation type="submission" date="2019-05" db="EMBL/GenBank/DDBJ databases">
        <authorList>
            <person name="Lee S.D."/>
        </authorList>
    </citation>
    <scope>NUCLEOTIDE SEQUENCE [LARGE SCALE GENOMIC DNA]</scope>
    <source>
        <strain evidence="5 6">C5-26</strain>
    </source>
</reference>
<keyword evidence="6" id="KW-1185">Reference proteome</keyword>
<comment type="cofactor">
    <cofactor evidence="3">
        <name>a divalent metal cation</name>
        <dbReference type="ChEBI" id="CHEBI:60240"/>
    </cofactor>
    <text evidence="3">Binds 2 divalent metal cations per subunit.</text>
</comment>
<dbReference type="PANTHER" id="PTHR10819:SF3">
    <property type="entry name" value="PHOSPHOTRIESTERASE-RELATED PROTEIN"/>
    <property type="match status" value="1"/>
</dbReference>
<dbReference type="PROSITE" id="PS51347">
    <property type="entry name" value="PHOSPHOTRIESTERASE_2"/>
    <property type="match status" value="1"/>
</dbReference>
<feature type="binding site" evidence="3">
    <location>
        <position position="166"/>
    </location>
    <ligand>
        <name>a divalent metal cation</name>
        <dbReference type="ChEBI" id="CHEBI:60240"/>
        <label>2</label>
    </ligand>
</feature>
<dbReference type="Gene3D" id="3.20.20.140">
    <property type="entry name" value="Metal-dependent hydrolases"/>
    <property type="match status" value="1"/>
</dbReference>
<dbReference type="InterPro" id="IPR001559">
    <property type="entry name" value="Phosphotriesterase"/>
</dbReference>
<dbReference type="Proteomes" id="UP000320244">
    <property type="component" value="Unassembled WGS sequence"/>
</dbReference>
<evidence type="ECO:0000313" key="5">
    <source>
        <dbReference type="EMBL" id="TWP33175.1"/>
    </source>
</evidence>
<dbReference type="EMBL" id="VCQV01000047">
    <property type="protein sequence ID" value="TWP33175.1"/>
    <property type="molecule type" value="Genomic_DNA"/>
</dbReference>
<keyword evidence="2" id="KW-0378">Hydrolase</keyword>
<comment type="similarity">
    <text evidence="4">Belongs to the metallo-dependent hydrolases superfamily. Phosphotriesterase family.</text>
</comment>
<evidence type="ECO:0000313" key="6">
    <source>
        <dbReference type="Proteomes" id="UP000320244"/>
    </source>
</evidence>
<dbReference type="SUPFAM" id="SSF51556">
    <property type="entry name" value="Metallo-dependent hydrolases"/>
    <property type="match status" value="1"/>
</dbReference>
<sequence length="347" mass="37116">MPEVQSVLGPVPAGELGIVLPHEHLFNDLSSLAAAPAYPSTRVLVDQRVGPRWQHLLRQDPYCCRDNVRAKEPERVEGEVDAFRAVGGRTVVDATGSPAIGRDPVRLRRLAEATSTHIVMGTGAYLETFEGTRITARAVDQQTESILADLDHGVDDTGVRAGVIGEVGVSPLYTRAESASLRAAAIAQVERPTVGLNIHLPGWQRRGHEVLDLVLAECGVAPGKVALAHSDPSGADPAYQRSLLDRGVRLEFDMIGLDITFPGEGAAPSVVQTADAVTDLVRDGFGSQLLLSHDLFLKQMWIANGGNGLVFVPTIFRDLLRSRGLAEDILDSLLVANPAEWLTGGPS</sequence>
<evidence type="ECO:0000256" key="1">
    <source>
        <dbReference type="ARBA" id="ARBA00022723"/>
    </source>
</evidence>
<dbReference type="GO" id="GO:0016787">
    <property type="term" value="F:hydrolase activity"/>
    <property type="evidence" value="ECO:0007669"/>
    <property type="project" value="UniProtKB-KW"/>
</dbReference>
<evidence type="ECO:0000256" key="4">
    <source>
        <dbReference type="PROSITE-ProRule" id="PRU00679"/>
    </source>
</evidence>
<feature type="binding site" evidence="3">
    <location>
        <position position="22"/>
    </location>
    <ligand>
        <name>a divalent metal cation</name>
        <dbReference type="ChEBI" id="CHEBI:60240"/>
        <label>1</label>
    </ligand>
</feature>
<dbReference type="RefSeq" id="WP_146320605.1">
    <property type="nucleotide sequence ID" value="NZ_VCQV01000047.1"/>
</dbReference>
<proteinExistence type="inferred from homology"/>
<dbReference type="Pfam" id="PF02126">
    <property type="entry name" value="PTE"/>
    <property type="match status" value="1"/>
</dbReference>
<dbReference type="GO" id="GO:0008270">
    <property type="term" value="F:zinc ion binding"/>
    <property type="evidence" value="ECO:0007669"/>
    <property type="project" value="InterPro"/>
</dbReference>
<reference evidence="5 6" key="2">
    <citation type="submission" date="2019-08" db="EMBL/GenBank/DDBJ databases">
        <title>Jejuicoccus antrihumi gen. nov., sp. nov., a new member of the family Dermacoccaceae isolated from a cave.</title>
        <authorList>
            <person name="Schumann P."/>
            <person name="Kim I.S."/>
        </authorList>
    </citation>
    <scope>NUCLEOTIDE SEQUENCE [LARGE SCALE GENOMIC DNA]</scope>
    <source>
        <strain evidence="5 6">C5-26</strain>
    </source>
</reference>
<organism evidence="5 6">
    <name type="scientific">Leekyejoonella antrihumi</name>
    <dbReference type="NCBI Taxonomy" id="1660198"/>
    <lineage>
        <taxon>Bacteria</taxon>
        <taxon>Bacillati</taxon>
        <taxon>Actinomycetota</taxon>
        <taxon>Actinomycetes</taxon>
        <taxon>Micrococcales</taxon>
        <taxon>Dermacoccaceae</taxon>
        <taxon>Leekyejoonella</taxon>
    </lineage>
</organism>
<accession>A0A563DSG8</accession>
<dbReference type="PANTHER" id="PTHR10819">
    <property type="entry name" value="PHOSPHOTRIESTERASE-RELATED"/>
    <property type="match status" value="1"/>
</dbReference>
<name>A0A563DSG8_9MICO</name>
<dbReference type="AlphaFoldDB" id="A0A563DSG8"/>
<feature type="binding site" evidence="3">
    <location>
        <position position="294"/>
    </location>
    <ligand>
        <name>a divalent metal cation</name>
        <dbReference type="ChEBI" id="CHEBI:60240"/>
        <label>1</label>
    </ligand>
</feature>
<feature type="binding site" evidence="3">
    <location>
        <position position="24"/>
    </location>
    <ligand>
        <name>a divalent metal cation</name>
        <dbReference type="ChEBI" id="CHEBI:60240"/>
        <label>1</label>
    </ligand>
</feature>
<comment type="caution">
    <text evidence="4">Lacks conserved residue(s) required for the propagation of feature annotation.</text>
</comment>
<comment type="caution">
    <text evidence="5">The sequence shown here is derived from an EMBL/GenBank/DDBJ whole genome shotgun (WGS) entry which is preliminary data.</text>
</comment>
<dbReference type="OrthoDB" id="9795018at2"/>
<feature type="binding site" evidence="3">
    <location>
        <position position="166"/>
    </location>
    <ligand>
        <name>a divalent metal cation</name>
        <dbReference type="ChEBI" id="CHEBI:60240"/>
        <label>1</label>
    </ligand>
</feature>